<reference evidence="9 11" key="1">
    <citation type="submission" date="2020-01" db="EMBL/GenBank/DDBJ databases">
        <authorList>
            <consortium name="DOE Joint Genome Institute"/>
            <person name="Haridas S."/>
            <person name="Albert R."/>
            <person name="Binder M."/>
            <person name="Bloem J."/>
            <person name="Labutti K."/>
            <person name="Salamov A."/>
            <person name="Andreopoulos B."/>
            <person name="Baker S.E."/>
            <person name="Barry K."/>
            <person name="Bills G."/>
            <person name="Bluhm B.H."/>
            <person name="Cannon C."/>
            <person name="Castanera R."/>
            <person name="Culley D.E."/>
            <person name="Daum C."/>
            <person name="Ezra D."/>
            <person name="Gonzalez J.B."/>
            <person name="Henrissat B."/>
            <person name="Kuo A."/>
            <person name="Liang C."/>
            <person name="Lipzen A."/>
            <person name="Lutzoni F."/>
            <person name="Magnuson J."/>
            <person name="Mondo S."/>
            <person name="Nolan M."/>
            <person name="Ohm R."/>
            <person name="Pangilinan J."/>
            <person name="Park H.-J."/>
            <person name="Ramirez L."/>
            <person name="Alfaro M."/>
            <person name="Sun H."/>
            <person name="Tritt A."/>
            <person name="Yoshinaga Y."/>
            <person name="Zwiers L.-H."/>
            <person name="Turgeon B.G."/>
            <person name="Goodwin S.B."/>
            <person name="Spatafora J.W."/>
            <person name="Crous P.W."/>
            <person name="Grigoriev I.V."/>
        </authorList>
    </citation>
    <scope>NUCLEOTIDE SEQUENCE</scope>
    <source>
        <strain evidence="9 11">CBS 781.70</strain>
    </source>
</reference>
<dbReference type="GO" id="GO:0005524">
    <property type="term" value="F:ATP binding"/>
    <property type="evidence" value="ECO:0007669"/>
    <property type="project" value="UniProtKB-KW"/>
</dbReference>
<dbReference type="GO" id="GO:0140664">
    <property type="term" value="F:ATP-dependent DNA damage sensor activity"/>
    <property type="evidence" value="ECO:0007669"/>
    <property type="project" value="InterPro"/>
</dbReference>
<evidence type="ECO:0000256" key="2">
    <source>
        <dbReference type="ARBA" id="ARBA00022741"/>
    </source>
</evidence>
<feature type="region of interest" description="Disordered" evidence="7">
    <location>
        <begin position="362"/>
        <end position="417"/>
    </location>
</feature>
<keyword evidence="10" id="KW-1185">Reference proteome</keyword>
<dbReference type="GO" id="GO:0007131">
    <property type="term" value="P:reciprocal meiotic recombination"/>
    <property type="evidence" value="ECO:0007669"/>
    <property type="project" value="TreeGrafter"/>
</dbReference>
<dbReference type="SUPFAM" id="SSF52540">
    <property type="entry name" value="P-loop containing nucleoside triphosphate hydrolases"/>
    <property type="match status" value="1"/>
</dbReference>
<feature type="compositionally biased region" description="Basic and acidic residues" evidence="7">
    <location>
        <begin position="368"/>
        <end position="385"/>
    </location>
</feature>
<keyword evidence="5" id="KW-0234">DNA repair</keyword>
<keyword evidence="2" id="KW-0547">Nucleotide-binding</keyword>
<evidence type="ECO:0000256" key="4">
    <source>
        <dbReference type="ARBA" id="ARBA00022840"/>
    </source>
</evidence>
<dbReference type="GO" id="GO:0008821">
    <property type="term" value="F:crossover junction DNA endonuclease activity"/>
    <property type="evidence" value="ECO:0007669"/>
    <property type="project" value="TreeGrafter"/>
</dbReference>
<dbReference type="Proteomes" id="UP000504638">
    <property type="component" value="Unplaced"/>
</dbReference>
<evidence type="ECO:0000313" key="10">
    <source>
        <dbReference type="Proteomes" id="UP000504638"/>
    </source>
</evidence>
<keyword evidence="4" id="KW-0067">ATP-binding</keyword>
<dbReference type="InterPro" id="IPR027417">
    <property type="entry name" value="P-loop_NTPase"/>
</dbReference>
<dbReference type="RefSeq" id="XP_033533561.1">
    <property type="nucleotide sequence ID" value="XM_033676454.1"/>
</dbReference>
<dbReference type="GO" id="GO:0000400">
    <property type="term" value="F:four-way junction DNA binding"/>
    <property type="evidence" value="ECO:0007669"/>
    <property type="project" value="TreeGrafter"/>
</dbReference>
<evidence type="ECO:0000256" key="3">
    <source>
        <dbReference type="ARBA" id="ARBA00022763"/>
    </source>
</evidence>
<keyword evidence="9 11" id="KW-0378">Hydrolase</keyword>
<protein>
    <submittedName>
        <fullName evidence="9 11">P-loop containing nucleoside triphosphate hydrolase protein</fullName>
    </submittedName>
</protein>
<dbReference type="EMBL" id="ML975159">
    <property type="protein sequence ID" value="KAF1811930.1"/>
    <property type="molecule type" value="Genomic_DNA"/>
</dbReference>
<accession>A0A6G1G1X8</accession>
<evidence type="ECO:0000313" key="11">
    <source>
        <dbReference type="RefSeq" id="XP_033533561.1"/>
    </source>
</evidence>
<dbReference type="GO" id="GO:0033065">
    <property type="term" value="C:Rad51C-XRCC3 complex"/>
    <property type="evidence" value="ECO:0007669"/>
    <property type="project" value="TreeGrafter"/>
</dbReference>
<dbReference type="GeneID" id="54417024"/>
<name>A0A6G1G1X8_9PEZI</name>
<evidence type="ECO:0000256" key="6">
    <source>
        <dbReference type="ARBA" id="ARBA00023242"/>
    </source>
</evidence>
<feature type="non-terminal residue" evidence="9">
    <location>
        <position position="1"/>
    </location>
</feature>
<evidence type="ECO:0000313" key="9">
    <source>
        <dbReference type="EMBL" id="KAF1811930.1"/>
    </source>
</evidence>
<dbReference type="GO" id="GO:0033063">
    <property type="term" value="C:Rad51B-Rad51C-Rad51D-XRCC2 complex"/>
    <property type="evidence" value="ECO:0007669"/>
    <property type="project" value="TreeGrafter"/>
</dbReference>
<evidence type="ECO:0000256" key="1">
    <source>
        <dbReference type="ARBA" id="ARBA00004123"/>
    </source>
</evidence>
<dbReference type="Gene3D" id="3.40.50.300">
    <property type="entry name" value="P-loop containing nucleotide triphosphate hydrolases"/>
    <property type="match status" value="1"/>
</dbReference>
<dbReference type="PANTHER" id="PTHR46239:SF1">
    <property type="entry name" value="DNA REPAIR PROTEIN RAD51 HOMOLOG 3"/>
    <property type="match status" value="1"/>
</dbReference>
<dbReference type="InterPro" id="IPR020588">
    <property type="entry name" value="RecA_ATP-bd"/>
</dbReference>
<feature type="domain" description="RecA family profile 1" evidence="8">
    <location>
        <begin position="17"/>
        <end position="222"/>
    </location>
</feature>
<dbReference type="GO" id="GO:0005657">
    <property type="term" value="C:replication fork"/>
    <property type="evidence" value="ECO:0007669"/>
    <property type="project" value="TreeGrafter"/>
</dbReference>
<evidence type="ECO:0000256" key="5">
    <source>
        <dbReference type="ARBA" id="ARBA00023204"/>
    </source>
</evidence>
<dbReference type="PANTHER" id="PTHR46239">
    <property type="entry name" value="DNA REPAIR PROTEIN RAD51 HOMOLOG 3 RAD51C"/>
    <property type="match status" value="1"/>
</dbReference>
<organism evidence="9">
    <name type="scientific">Eremomyces bilateralis CBS 781.70</name>
    <dbReference type="NCBI Taxonomy" id="1392243"/>
    <lineage>
        <taxon>Eukaryota</taxon>
        <taxon>Fungi</taxon>
        <taxon>Dikarya</taxon>
        <taxon>Ascomycota</taxon>
        <taxon>Pezizomycotina</taxon>
        <taxon>Dothideomycetes</taxon>
        <taxon>Dothideomycetes incertae sedis</taxon>
        <taxon>Eremomycetales</taxon>
        <taxon>Eremomycetaceae</taxon>
        <taxon>Eremomyces</taxon>
    </lineage>
</organism>
<reference evidence="11" key="2">
    <citation type="submission" date="2020-04" db="EMBL/GenBank/DDBJ databases">
        <authorList>
            <consortium name="NCBI Genome Project"/>
        </authorList>
    </citation>
    <scope>NUCLEOTIDE SEQUENCE</scope>
    <source>
        <strain evidence="11">CBS 781.70</strain>
    </source>
</reference>
<dbReference type="OrthoDB" id="5957327at2759"/>
<sequence>RLASVSVLEALQTESLATTPLSTQLRSLDIRLHDGKDPQYSSDVRSGGLPRRQIAELYGPPGSGKTEFCIQLAANAVCNGGNVLWIGARLYPNCSTKLFRPRFDQVLAAVNPKASTSFPGQMKERGAGLRHLATPSLAHLLSIIKRPPSQLGLEKKSLMILESLSTVVDLAYQRLTKEQEKEKKKDGAWRGSRKYAVLNDVASSLSKIAAIHNIAIVITNQTITRITGGGRALLCPSISGPEWENCISTKMVVFRDWGRKRATSQGNGEDEKVGGVHVIGLLKARGERLDQNGRFGAVIPFVIHEHGIEEVDLQPSAMPLAMPLSPTRPSTRVLADVIPDSEDELGSDGDFDWFEEADFAMVTDEPSEQEKDASQEDRGEGRKEQAGFAMLAGEPSGQEKDVGQGDNGEGMEEEAVT</sequence>
<evidence type="ECO:0000256" key="7">
    <source>
        <dbReference type="SAM" id="MobiDB-lite"/>
    </source>
</evidence>
<proteinExistence type="predicted"/>
<dbReference type="PROSITE" id="PS50162">
    <property type="entry name" value="RECA_2"/>
    <property type="match status" value="1"/>
</dbReference>
<dbReference type="InterPro" id="IPR052093">
    <property type="entry name" value="HR_Repair_Mediator"/>
</dbReference>
<keyword evidence="3" id="KW-0227">DNA damage</keyword>
<dbReference type="AlphaFoldDB" id="A0A6G1G1X8"/>
<dbReference type="GO" id="GO:0000707">
    <property type="term" value="P:meiotic DNA recombinase assembly"/>
    <property type="evidence" value="ECO:0007669"/>
    <property type="project" value="TreeGrafter"/>
</dbReference>
<comment type="subcellular location">
    <subcellularLocation>
        <location evidence="1">Nucleus</location>
    </subcellularLocation>
</comment>
<keyword evidence="6" id="KW-0539">Nucleus</keyword>
<reference evidence="11" key="3">
    <citation type="submission" date="2025-04" db="UniProtKB">
        <authorList>
            <consortium name="RefSeq"/>
        </authorList>
    </citation>
    <scope>IDENTIFICATION</scope>
    <source>
        <strain evidence="11">CBS 781.70</strain>
    </source>
</reference>
<evidence type="ECO:0000259" key="8">
    <source>
        <dbReference type="PROSITE" id="PS50162"/>
    </source>
</evidence>
<gene>
    <name evidence="9 11" type="ORF">P152DRAFT_398310</name>
</gene>